<dbReference type="PANTHER" id="PTHR10219">
    <property type="entry name" value="GLYCOLIPID TRANSFER PROTEIN-RELATED"/>
    <property type="match status" value="1"/>
</dbReference>
<dbReference type="Gene3D" id="6.10.140.2220">
    <property type="match status" value="1"/>
</dbReference>
<keyword evidence="1" id="KW-0813">Transport</keyword>
<dbReference type="GO" id="GO:1902388">
    <property type="term" value="F:ceramide 1-phosphate transfer activity"/>
    <property type="evidence" value="ECO:0007669"/>
    <property type="project" value="TreeGrafter"/>
</dbReference>
<protein>
    <recommendedName>
        <fullName evidence="7">MYND-type domain-containing protein</fullName>
    </recommendedName>
</protein>
<evidence type="ECO:0000256" key="1">
    <source>
        <dbReference type="ARBA" id="ARBA00022448"/>
    </source>
</evidence>
<feature type="domain" description="MYND-type" evidence="7">
    <location>
        <begin position="299"/>
        <end position="335"/>
    </location>
</feature>
<dbReference type="SUPFAM" id="SSF144232">
    <property type="entry name" value="HIT/MYND zinc finger-like"/>
    <property type="match status" value="1"/>
</dbReference>
<dbReference type="InterPro" id="IPR014830">
    <property type="entry name" value="Glycolipid_transfer_prot_dom"/>
</dbReference>
<evidence type="ECO:0000256" key="4">
    <source>
        <dbReference type="ARBA" id="ARBA00022833"/>
    </source>
</evidence>
<dbReference type="GO" id="GO:1902387">
    <property type="term" value="F:ceramide 1-phosphate binding"/>
    <property type="evidence" value="ECO:0007669"/>
    <property type="project" value="TreeGrafter"/>
</dbReference>
<dbReference type="GO" id="GO:0005829">
    <property type="term" value="C:cytosol"/>
    <property type="evidence" value="ECO:0007669"/>
    <property type="project" value="TreeGrafter"/>
</dbReference>
<dbReference type="OrthoDB" id="205255at2759"/>
<dbReference type="GO" id="GO:0016020">
    <property type="term" value="C:membrane"/>
    <property type="evidence" value="ECO:0007669"/>
    <property type="project" value="TreeGrafter"/>
</dbReference>
<proteinExistence type="predicted"/>
<keyword evidence="9" id="KW-1185">Reference proteome</keyword>
<gene>
    <name evidence="8" type="ORF">AAE3_LOCUS3339</name>
</gene>
<dbReference type="AlphaFoldDB" id="A0A8S0VXN2"/>
<dbReference type="InterPro" id="IPR036497">
    <property type="entry name" value="GLTP_sf"/>
</dbReference>
<evidence type="ECO:0000313" key="8">
    <source>
        <dbReference type="EMBL" id="CAA7261061.1"/>
    </source>
</evidence>
<accession>A0A8S0VXN2</accession>
<dbReference type="PANTHER" id="PTHR10219:SF25">
    <property type="entry name" value="PLECKSTRIN HOMOLOGY DOMAIN-CONTAINING FAMILY A MEMBER 8"/>
    <property type="match status" value="1"/>
</dbReference>
<keyword evidence="2" id="KW-0479">Metal-binding</keyword>
<feature type="region of interest" description="Disordered" evidence="6">
    <location>
        <begin position="468"/>
        <end position="490"/>
    </location>
</feature>
<evidence type="ECO:0000256" key="2">
    <source>
        <dbReference type="ARBA" id="ARBA00022723"/>
    </source>
</evidence>
<reference evidence="8 9" key="1">
    <citation type="submission" date="2020-01" db="EMBL/GenBank/DDBJ databases">
        <authorList>
            <person name="Gupta K D."/>
        </authorList>
    </citation>
    <scope>NUCLEOTIDE SEQUENCE [LARGE SCALE GENOMIC DNA]</scope>
</reference>
<dbReference type="Pfam" id="PF26632">
    <property type="entry name" value="DUF8205"/>
    <property type="match status" value="1"/>
</dbReference>
<dbReference type="SUPFAM" id="SSF110004">
    <property type="entry name" value="Glycolipid transfer protein, GLTP"/>
    <property type="match status" value="1"/>
</dbReference>
<dbReference type="PROSITE" id="PS01360">
    <property type="entry name" value="ZF_MYND_1"/>
    <property type="match status" value="1"/>
</dbReference>
<dbReference type="GO" id="GO:0008270">
    <property type="term" value="F:zinc ion binding"/>
    <property type="evidence" value="ECO:0007669"/>
    <property type="project" value="UniProtKB-KW"/>
</dbReference>
<dbReference type="Proteomes" id="UP000467700">
    <property type="component" value="Unassembled WGS sequence"/>
</dbReference>
<dbReference type="PROSITE" id="PS50865">
    <property type="entry name" value="ZF_MYND_2"/>
    <property type="match status" value="1"/>
</dbReference>
<organism evidence="8 9">
    <name type="scientific">Cyclocybe aegerita</name>
    <name type="common">Black poplar mushroom</name>
    <name type="synonym">Agrocybe aegerita</name>
    <dbReference type="NCBI Taxonomy" id="1973307"/>
    <lineage>
        <taxon>Eukaryota</taxon>
        <taxon>Fungi</taxon>
        <taxon>Dikarya</taxon>
        <taxon>Basidiomycota</taxon>
        <taxon>Agaricomycotina</taxon>
        <taxon>Agaricomycetes</taxon>
        <taxon>Agaricomycetidae</taxon>
        <taxon>Agaricales</taxon>
        <taxon>Agaricineae</taxon>
        <taxon>Bolbitiaceae</taxon>
        <taxon>Cyclocybe</taxon>
    </lineage>
</organism>
<name>A0A8S0VXN2_CYCAE</name>
<comment type="caution">
    <text evidence="8">The sequence shown here is derived from an EMBL/GenBank/DDBJ whole genome shotgun (WGS) entry which is preliminary data.</text>
</comment>
<dbReference type="InterPro" id="IPR058518">
    <property type="entry name" value="DUF8205"/>
</dbReference>
<sequence length="614" mass="68109">MAPYFETVKSFADVPFTPTGIETQSFLEASDGLVQMFNLLGSGVFGFVQADIRGNISGVRGRYDTLKDASGTLEALVHSESTESHKHAIPCLVRLVRGLAFTCKALQNMQNDRRSELHVCFKRSYDEVLRHHHSFIIRSVVTVSIPPFLVDLFGYSTILNYGVAIRAVPHRNDFYARIAQGGSIEKLDAELARWLEGLDRLVKHLATFLLEGVPRHDSRALTILNSYEHYAHKQSSLPHLRQPNKPINFSMSSPASGNPSAQLPAVVTVTHPANKASFRAMAVPKGEIRKARENIKTTCSYCGEIGLQKCARCKIASYCSRECQRKDWPDHKKNCTEMTSITPRMVNSLIANQTLNLFLQVALVLMFNIATPPANPKSQHDMGSGSSSDIAAQMQSLSLGITEAIPNPGNWDEVPFIAKCKVEVRPSDFSNFVKLVSGQLTEAELGSIEGMLQLSDLVPSEFSNPPIPLPSSPLSTRVPNTPPYQGKTRLEPWGKTKELRDRRLADSPSTPKLPICLLDFSLPDATQLITAAIPIEQVAIHWVKQGQGSTFESAILPIKKEIPLSIDLCLELINTHIRDDKKNQLRLRTTMTKQLIEILLNRFRVGEGREATDV</sequence>
<evidence type="ECO:0000256" key="6">
    <source>
        <dbReference type="SAM" id="MobiDB-lite"/>
    </source>
</evidence>
<evidence type="ECO:0000313" key="9">
    <source>
        <dbReference type="Proteomes" id="UP000467700"/>
    </source>
</evidence>
<evidence type="ECO:0000256" key="5">
    <source>
        <dbReference type="PROSITE-ProRule" id="PRU00134"/>
    </source>
</evidence>
<keyword evidence="3 5" id="KW-0863">Zinc-finger</keyword>
<dbReference type="Pfam" id="PF01753">
    <property type="entry name" value="zf-MYND"/>
    <property type="match status" value="1"/>
</dbReference>
<dbReference type="Pfam" id="PF08718">
    <property type="entry name" value="GLTP"/>
    <property type="match status" value="1"/>
</dbReference>
<dbReference type="Gene3D" id="1.10.3520.10">
    <property type="entry name" value="Glycolipid transfer protein"/>
    <property type="match status" value="1"/>
</dbReference>
<dbReference type="InterPro" id="IPR002893">
    <property type="entry name" value="Znf_MYND"/>
</dbReference>
<evidence type="ECO:0000259" key="7">
    <source>
        <dbReference type="PROSITE" id="PS50865"/>
    </source>
</evidence>
<evidence type="ECO:0000256" key="3">
    <source>
        <dbReference type="ARBA" id="ARBA00022771"/>
    </source>
</evidence>
<keyword evidence="4" id="KW-0862">Zinc</keyword>
<dbReference type="EMBL" id="CACVBS010000031">
    <property type="protein sequence ID" value="CAA7261061.1"/>
    <property type="molecule type" value="Genomic_DNA"/>
</dbReference>